<dbReference type="GeneID" id="77810212"/>
<sequence>MLVLQDPGIFTYKTIQVSAGYTYRYIDQLPARKDAAPTVLCLHGFGFQLEVSNRGPGATGVPCDCARLTRLWWNGELQADFFDVFLFLEQYYVEAYGKASMCKSLVEILHHEGIVGKITIVSHDWLCVPPTSPAQLGQRIDYVEMIRKFIPHFGYQIYFMSEESNEEIDRYCKAAMLLLYFHFERGVEASIEQKLSKYKDESMVFENVFQKQLKEVGEELESVMIEDPEIAYVVSEIKKSGLSSALNWYRAREVDQRDEEAALLPVAFSSDIRCLFIGAPNDPPLPPKMFTEDSKKIMFPSGNIECINIEGGNHFFTEAPSHRSQVTKILGDWIDNQEKLLAAEKTKIPN</sequence>
<evidence type="ECO:0000313" key="2">
    <source>
        <dbReference type="Proteomes" id="UP001164743"/>
    </source>
</evidence>
<protein>
    <recommendedName>
        <fullName evidence="3">AB hydrolase-1 domain-containing protein</fullName>
    </recommendedName>
</protein>
<accession>A0ABY7CLF5</accession>
<proteinExistence type="predicted"/>
<organism evidence="1 2">
    <name type="scientific">Puccinia triticina</name>
    <dbReference type="NCBI Taxonomy" id="208348"/>
    <lineage>
        <taxon>Eukaryota</taxon>
        <taxon>Fungi</taxon>
        <taxon>Dikarya</taxon>
        <taxon>Basidiomycota</taxon>
        <taxon>Pucciniomycotina</taxon>
        <taxon>Pucciniomycetes</taxon>
        <taxon>Pucciniales</taxon>
        <taxon>Pucciniaceae</taxon>
        <taxon>Puccinia</taxon>
    </lineage>
</organism>
<reference evidence="1" key="1">
    <citation type="submission" date="2022-10" db="EMBL/GenBank/DDBJ databases">
        <title>Puccinia triticina Genome sequencing and assembly.</title>
        <authorList>
            <person name="Li C."/>
        </authorList>
    </citation>
    <scope>NUCLEOTIDE SEQUENCE</scope>
    <source>
        <strain evidence="1">Pt15</strain>
    </source>
</reference>
<name>A0ABY7CLF5_9BASI</name>
<dbReference type="Gene3D" id="3.40.50.1820">
    <property type="entry name" value="alpha/beta hydrolase"/>
    <property type="match status" value="1"/>
</dbReference>
<gene>
    <name evidence="1" type="ORF">PtA15_5A544</name>
</gene>
<evidence type="ECO:0008006" key="3">
    <source>
        <dbReference type="Google" id="ProtNLM"/>
    </source>
</evidence>
<dbReference type="EMBL" id="CP110425">
    <property type="protein sequence ID" value="WAQ84971.1"/>
    <property type="molecule type" value="Genomic_DNA"/>
</dbReference>
<dbReference type="RefSeq" id="XP_053020526.1">
    <property type="nucleotide sequence ID" value="XM_053169317.1"/>
</dbReference>
<dbReference type="SUPFAM" id="SSF53474">
    <property type="entry name" value="alpha/beta-Hydrolases"/>
    <property type="match status" value="1"/>
</dbReference>
<dbReference type="Proteomes" id="UP001164743">
    <property type="component" value="Chromosome 5A"/>
</dbReference>
<evidence type="ECO:0000313" key="1">
    <source>
        <dbReference type="EMBL" id="WAQ84971.1"/>
    </source>
</evidence>
<keyword evidence="2" id="KW-1185">Reference proteome</keyword>
<dbReference type="InterPro" id="IPR029058">
    <property type="entry name" value="AB_hydrolase_fold"/>
</dbReference>